<evidence type="ECO:0000313" key="3">
    <source>
        <dbReference type="Proteomes" id="UP000030746"/>
    </source>
</evidence>
<dbReference type="HOGENOM" id="CLU_1311377_0_0_1"/>
<dbReference type="STRING" id="225164.V4CGU2"/>
<accession>V4CGU2</accession>
<dbReference type="CTD" id="20237387"/>
<dbReference type="EMBL" id="KB200521">
    <property type="protein sequence ID" value="ESP01325.1"/>
    <property type="molecule type" value="Genomic_DNA"/>
</dbReference>
<evidence type="ECO:0000313" key="2">
    <source>
        <dbReference type="EMBL" id="ESP01325.1"/>
    </source>
</evidence>
<dbReference type="KEGG" id="lgi:LOTGIDRAFT_157504"/>
<name>V4CGU2_LOTGI</name>
<dbReference type="RefSeq" id="XP_009047959.1">
    <property type="nucleotide sequence ID" value="XM_009049711.1"/>
</dbReference>
<sequence length="210" mass="23447">MGGVLDKIQSEVNVLMGEKEAEEIDDYEEIKRLNSLTDDKTGNLKLEQSRWSLIKTDSTIIQQSNVPVWQKIIEQNNECVGNQFEGVSSDMQKGNSNSKKSLSSVASSGKSVTGDSGQGEEDVTNDVFSENNIYTIGDYTESGSMMGDHEDGYRDKYSWSHHANGGPPEHNPFYTSIDSMPEVKLRRKSIPLVSELCLKKRLVFLTFKPV</sequence>
<organism evidence="2 3">
    <name type="scientific">Lottia gigantea</name>
    <name type="common">Giant owl limpet</name>
    <dbReference type="NCBI Taxonomy" id="225164"/>
    <lineage>
        <taxon>Eukaryota</taxon>
        <taxon>Metazoa</taxon>
        <taxon>Spiralia</taxon>
        <taxon>Lophotrochozoa</taxon>
        <taxon>Mollusca</taxon>
        <taxon>Gastropoda</taxon>
        <taxon>Patellogastropoda</taxon>
        <taxon>Lottioidea</taxon>
        <taxon>Lottiidae</taxon>
        <taxon>Lottia</taxon>
    </lineage>
</organism>
<dbReference type="AlphaFoldDB" id="V4CGU2"/>
<feature type="region of interest" description="Disordered" evidence="1">
    <location>
        <begin position="85"/>
        <end position="123"/>
    </location>
</feature>
<dbReference type="GeneID" id="20237387"/>
<reference evidence="2 3" key="1">
    <citation type="journal article" date="2013" name="Nature">
        <title>Insights into bilaterian evolution from three spiralian genomes.</title>
        <authorList>
            <person name="Simakov O."/>
            <person name="Marletaz F."/>
            <person name="Cho S.J."/>
            <person name="Edsinger-Gonzales E."/>
            <person name="Havlak P."/>
            <person name="Hellsten U."/>
            <person name="Kuo D.H."/>
            <person name="Larsson T."/>
            <person name="Lv J."/>
            <person name="Arendt D."/>
            <person name="Savage R."/>
            <person name="Osoegawa K."/>
            <person name="de Jong P."/>
            <person name="Grimwood J."/>
            <person name="Chapman J.A."/>
            <person name="Shapiro H."/>
            <person name="Aerts A."/>
            <person name="Otillar R.P."/>
            <person name="Terry A.Y."/>
            <person name="Boore J.L."/>
            <person name="Grigoriev I.V."/>
            <person name="Lindberg D.R."/>
            <person name="Seaver E.C."/>
            <person name="Weisblat D.A."/>
            <person name="Putnam N.H."/>
            <person name="Rokhsar D.S."/>
        </authorList>
    </citation>
    <scope>NUCLEOTIDE SEQUENCE [LARGE SCALE GENOMIC DNA]</scope>
</reference>
<dbReference type="Proteomes" id="UP000030746">
    <property type="component" value="Unassembled WGS sequence"/>
</dbReference>
<feature type="compositionally biased region" description="Low complexity" evidence="1">
    <location>
        <begin position="93"/>
        <end position="112"/>
    </location>
</feature>
<dbReference type="OrthoDB" id="10053234at2759"/>
<proteinExistence type="predicted"/>
<evidence type="ECO:0000256" key="1">
    <source>
        <dbReference type="SAM" id="MobiDB-lite"/>
    </source>
</evidence>
<gene>
    <name evidence="2" type="ORF">LOTGIDRAFT_157504</name>
</gene>
<protein>
    <submittedName>
        <fullName evidence="2">Uncharacterized protein</fullName>
    </submittedName>
</protein>
<keyword evidence="3" id="KW-1185">Reference proteome</keyword>